<keyword evidence="3" id="KW-1185">Reference proteome</keyword>
<protein>
    <submittedName>
        <fullName evidence="2">(Mediterranean fruit fly) hypothetical protein</fullName>
    </submittedName>
</protein>
<name>A0A811UC42_CERCA</name>
<evidence type="ECO:0000313" key="3">
    <source>
        <dbReference type="Proteomes" id="UP000606786"/>
    </source>
</evidence>
<dbReference type="EMBL" id="CAJHJT010000001">
    <property type="protein sequence ID" value="CAD6996454.1"/>
    <property type="molecule type" value="Genomic_DNA"/>
</dbReference>
<dbReference type="Proteomes" id="UP000606786">
    <property type="component" value="Unassembled WGS sequence"/>
</dbReference>
<feature type="compositionally biased region" description="Gly residues" evidence="1">
    <location>
        <begin position="10"/>
        <end position="19"/>
    </location>
</feature>
<gene>
    <name evidence="2" type="ORF">CCAP1982_LOCUS5125</name>
</gene>
<dbReference type="OrthoDB" id="289038at2759"/>
<comment type="caution">
    <text evidence="2">The sequence shown here is derived from an EMBL/GenBank/DDBJ whole genome shotgun (WGS) entry which is preliminary data.</text>
</comment>
<dbReference type="AlphaFoldDB" id="A0A811UC42"/>
<organism evidence="2 3">
    <name type="scientific">Ceratitis capitata</name>
    <name type="common">Mediterranean fruit fly</name>
    <name type="synonym">Tephritis capitata</name>
    <dbReference type="NCBI Taxonomy" id="7213"/>
    <lineage>
        <taxon>Eukaryota</taxon>
        <taxon>Metazoa</taxon>
        <taxon>Ecdysozoa</taxon>
        <taxon>Arthropoda</taxon>
        <taxon>Hexapoda</taxon>
        <taxon>Insecta</taxon>
        <taxon>Pterygota</taxon>
        <taxon>Neoptera</taxon>
        <taxon>Endopterygota</taxon>
        <taxon>Diptera</taxon>
        <taxon>Brachycera</taxon>
        <taxon>Muscomorpha</taxon>
        <taxon>Tephritoidea</taxon>
        <taxon>Tephritidae</taxon>
        <taxon>Ceratitis</taxon>
        <taxon>Ceratitis</taxon>
    </lineage>
</organism>
<proteinExistence type="predicted"/>
<evidence type="ECO:0000256" key="1">
    <source>
        <dbReference type="SAM" id="MobiDB-lite"/>
    </source>
</evidence>
<sequence>MTFDTRGRQTGWGGGGGSTGNDNSNVGTTTQTVTQILLVEQQPPPSAVNSDATAQSGESTNNAVVVDNISPEKLILSFPTLKLRSLTQKISNPRWVVPVLPEQELEGVDHDCEPCVEFYRNALTTSFSKILTDEAVNSWKYNIHHCILLSCGKLLHLIAIHMPRDNPYLLDLLAMVFDPEITKKSTWLAIDLINRFGQLGGFDNLLERFNCGLQLLKKTQEQSGIEATGSGIELSSKTSKSMQASEDSQDNKLTLALFSVYYALSAVL</sequence>
<accession>A0A811UC42</accession>
<feature type="region of interest" description="Disordered" evidence="1">
    <location>
        <begin position="1"/>
        <end position="27"/>
    </location>
</feature>
<reference evidence="2" key="1">
    <citation type="submission" date="2020-11" db="EMBL/GenBank/DDBJ databases">
        <authorList>
            <person name="Whitehead M."/>
        </authorList>
    </citation>
    <scope>NUCLEOTIDE SEQUENCE</scope>
    <source>
        <strain evidence="2">EGII</strain>
    </source>
</reference>
<evidence type="ECO:0000313" key="2">
    <source>
        <dbReference type="EMBL" id="CAD6996454.1"/>
    </source>
</evidence>